<accession>A0ABQ8P1B5</accession>
<comment type="caution">
    <text evidence="3">The sequence shown here is derived from an EMBL/GenBank/DDBJ whole genome shotgun (WGS) entry which is preliminary data.</text>
</comment>
<dbReference type="EMBL" id="JAPCXB010000269">
    <property type="protein sequence ID" value="KAJ1604325.1"/>
    <property type="molecule type" value="Genomic_DNA"/>
</dbReference>
<reference evidence="3" key="1">
    <citation type="submission" date="2022-10" db="EMBL/GenBank/DDBJ databases">
        <title>Adaptive evolution leads to modifications in subtelomeric GC content in a zoonotic Cryptosporidium species.</title>
        <authorList>
            <person name="Li J."/>
            <person name="Feng Y."/>
            <person name="Xiao L."/>
        </authorList>
    </citation>
    <scope>NUCLEOTIDE SEQUENCE</scope>
    <source>
        <strain evidence="3">25894</strain>
    </source>
</reference>
<dbReference type="InterPro" id="IPR028356">
    <property type="entry name" value="UDPglc_DH_euk"/>
</dbReference>
<comment type="catalytic activity">
    <reaction evidence="1">
        <text>UDP-alpha-D-glucose + 2 NAD(+) + H2O = UDP-alpha-D-glucuronate + 2 NADH + 3 H(+)</text>
        <dbReference type="Rhea" id="RHEA:23596"/>
        <dbReference type="ChEBI" id="CHEBI:15377"/>
        <dbReference type="ChEBI" id="CHEBI:15378"/>
        <dbReference type="ChEBI" id="CHEBI:57540"/>
        <dbReference type="ChEBI" id="CHEBI:57945"/>
        <dbReference type="ChEBI" id="CHEBI:58052"/>
        <dbReference type="ChEBI" id="CHEBI:58885"/>
        <dbReference type="EC" id="1.1.1.22"/>
    </reaction>
</comment>
<dbReference type="Pfam" id="PF03721">
    <property type="entry name" value="UDPG_MGDP_dh_N"/>
    <property type="match status" value="1"/>
</dbReference>
<gene>
    <name evidence="3" type="ORF">OJ252_3747</name>
</gene>
<evidence type="ECO:0000256" key="1">
    <source>
        <dbReference type="ARBA" id="ARBA00047473"/>
    </source>
</evidence>
<proteinExistence type="predicted"/>
<evidence type="ECO:0000313" key="4">
    <source>
        <dbReference type="Proteomes" id="UP001071777"/>
    </source>
</evidence>
<feature type="non-terminal residue" evidence="3">
    <location>
        <position position="94"/>
    </location>
</feature>
<organism evidence="3 4">
    <name type="scientific">Cryptosporidium canis</name>
    <dbReference type="NCBI Taxonomy" id="195482"/>
    <lineage>
        <taxon>Eukaryota</taxon>
        <taxon>Sar</taxon>
        <taxon>Alveolata</taxon>
        <taxon>Apicomplexa</taxon>
        <taxon>Conoidasida</taxon>
        <taxon>Coccidia</taxon>
        <taxon>Eucoccidiorida</taxon>
        <taxon>Eimeriorina</taxon>
        <taxon>Cryptosporidiidae</taxon>
        <taxon>Cryptosporidium</taxon>
    </lineage>
</organism>
<dbReference type="InterPro" id="IPR001732">
    <property type="entry name" value="UDP-Glc/GDP-Man_DH_N"/>
</dbReference>
<dbReference type="InterPro" id="IPR036291">
    <property type="entry name" value="NAD(P)-bd_dom_sf"/>
</dbReference>
<dbReference type="SUPFAM" id="SSF51735">
    <property type="entry name" value="NAD(P)-binding Rossmann-fold domains"/>
    <property type="match status" value="1"/>
</dbReference>
<evidence type="ECO:0000313" key="3">
    <source>
        <dbReference type="EMBL" id="KAJ1604325.1"/>
    </source>
</evidence>
<dbReference type="Gene3D" id="3.40.50.720">
    <property type="entry name" value="NAD(P)-binding Rossmann-like Domain"/>
    <property type="match status" value="1"/>
</dbReference>
<feature type="domain" description="UDP-glucose/GDP-mannose dehydrogenase N-terminal" evidence="2">
    <location>
        <begin position="26"/>
        <end position="93"/>
    </location>
</feature>
<sequence length="94" mass="10519">MKQIDQSLVSIMAQSGTRQQIVRVDKIGCIGAGYVGGPTMAMIAYKCPNMKVYVCDKSVRKIEEWNSGIPPIYEPGLYEVLKETLNVNLFFTNE</sequence>
<dbReference type="Proteomes" id="UP001071777">
    <property type="component" value="Unassembled WGS sequence"/>
</dbReference>
<evidence type="ECO:0000259" key="2">
    <source>
        <dbReference type="Pfam" id="PF03721"/>
    </source>
</evidence>
<protein>
    <recommendedName>
        <fullName evidence="2">UDP-glucose/GDP-mannose dehydrogenase N-terminal domain-containing protein</fullName>
    </recommendedName>
</protein>
<dbReference type="PANTHER" id="PTHR11374">
    <property type="entry name" value="UDP-GLUCOSE DEHYDROGENASE/UDP-MANNAC DEHYDROGENASE"/>
    <property type="match status" value="1"/>
</dbReference>
<name>A0ABQ8P1B5_9CRYT</name>
<dbReference type="PANTHER" id="PTHR11374:SF3">
    <property type="entry name" value="UDP-GLUCOSE 6-DEHYDROGENASE"/>
    <property type="match status" value="1"/>
</dbReference>
<keyword evidence="4" id="KW-1185">Reference proteome</keyword>